<dbReference type="PANTHER" id="PTHR31584">
    <property type="entry name" value="TUMOR PROTEIN P53-INDUCIBLE PROTEIN 11"/>
    <property type="match status" value="1"/>
</dbReference>
<evidence type="ECO:0000313" key="8">
    <source>
        <dbReference type="Ensembl" id="ENSAPOP00000008926.1"/>
    </source>
</evidence>
<evidence type="ECO:0000256" key="6">
    <source>
        <dbReference type="ARBA" id="ARBA00023136"/>
    </source>
</evidence>
<proteinExistence type="predicted"/>
<keyword evidence="9" id="KW-1185">Reference proteome</keyword>
<keyword evidence="5" id="KW-1133">Transmembrane helix</keyword>
<dbReference type="AlphaFoldDB" id="A0A3Q1EUT5"/>
<keyword evidence="4" id="KW-0812">Transmembrane</keyword>
<comment type="subcellular location">
    <subcellularLocation>
        <location evidence="1">Membrane</location>
        <topology evidence="1">Multi-pass membrane protein</topology>
    </subcellularLocation>
</comment>
<evidence type="ECO:0000256" key="2">
    <source>
        <dbReference type="ARBA" id="ARBA00019449"/>
    </source>
</evidence>
<dbReference type="GeneTree" id="ENSGT00940000181297"/>
<dbReference type="STRING" id="80966.ENSAPOP00000008926"/>
<evidence type="ECO:0000256" key="4">
    <source>
        <dbReference type="ARBA" id="ARBA00022692"/>
    </source>
</evidence>
<evidence type="ECO:0000256" key="5">
    <source>
        <dbReference type="ARBA" id="ARBA00022989"/>
    </source>
</evidence>
<evidence type="ECO:0000256" key="3">
    <source>
        <dbReference type="ARBA" id="ARBA00022553"/>
    </source>
</evidence>
<evidence type="ECO:0000313" key="9">
    <source>
        <dbReference type="Proteomes" id="UP000257200"/>
    </source>
</evidence>
<keyword evidence="3" id="KW-0597">Phosphoprotein</keyword>
<dbReference type="Proteomes" id="UP000257200">
    <property type="component" value="Unplaced"/>
</dbReference>
<accession>A0A3Q1EUT5</accession>
<dbReference type="Ensembl" id="ENSAPOT00000002415.1">
    <property type="protein sequence ID" value="ENSAPOP00000008926.1"/>
    <property type="gene ID" value="ENSAPOG00000011137.1"/>
</dbReference>
<keyword evidence="6" id="KW-0472">Membrane</keyword>
<reference evidence="8" key="1">
    <citation type="submission" date="2025-08" db="UniProtKB">
        <authorList>
            <consortium name="Ensembl"/>
        </authorList>
    </citation>
    <scope>IDENTIFICATION</scope>
</reference>
<evidence type="ECO:0000256" key="7">
    <source>
        <dbReference type="ARBA" id="ARBA00032100"/>
    </source>
</evidence>
<organism evidence="8 9">
    <name type="scientific">Acanthochromis polyacanthus</name>
    <name type="common">spiny chromis</name>
    <dbReference type="NCBI Taxonomy" id="80966"/>
    <lineage>
        <taxon>Eukaryota</taxon>
        <taxon>Metazoa</taxon>
        <taxon>Chordata</taxon>
        <taxon>Craniata</taxon>
        <taxon>Vertebrata</taxon>
        <taxon>Euteleostomi</taxon>
        <taxon>Actinopterygii</taxon>
        <taxon>Neopterygii</taxon>
        <taxon>Teleostei</taxon>
        <taxon>Neoteleostei</taxon>
        <taxon>Acanthomorphata</taxon>
        <taxon>Ovalentaria</taxon>
        <taxon>Pomacentridae</taxon>
        <taxon>Acanthochromis</taxon>
    </lineage>
</organism>
<dbReference type="Pfam" id="PF14936">
    <property type="entry name" value="p53-inducible11"/>
    <property type="match status" value="1"/>
</dbReference>
<dbReference type="InterPro" id="IPR028266">
    <property type="entry name" value="TP53I11"/>
</dbReference>
<name>A0A3Q1EUT5_9TELE</name>
<dbReference type="InParanoid" id="A0A3Q1EUT5"/>
<dbReference type="GO" id="GO:0016020">
    <property type="term" value="C:membrane"/>
    <property type="evidence" value="ECO:0007669"/>
    <property type="project" value="UniProtKB-SubCell"/>
</dbReference>
<sequence length="59" mass="6651">MTSKPHPPLMKKHSQTDLISRLKSRKILGVGGEDDDGEVHRSKVRLLHMSSPFIIQYGP</sequence>
<dbReference type="PANTHER" id="PTHR31584:SF1">
    <property type="entry name" value="TUMOR PROTEIN P53-INDUCIBLE PROTEIN 11"/>
    <property type="match status" value="1"/>
</dbReference>
<reference evidence="8" key="2">
    <citation type="submission" date="2025-09" db="UniProtKB">
        <authorList>
            <consortium name="Ensembl"/>
        </authorList>
    </citation>
    <scope>IDENTIFICATION</scope>
</reference>
<protein>
    <recommendedName>
        <fullName evidence="2">Tumor protein p53-inducible protein 11</fullName>
    </recommendedName>
    <alternativeName>
        <fullName evidence="7">p53-induced gene 11 protein</fullName>
    </alternativeName>
</protein>
<evidence type="ECO:0000256" key="1">
    <source>
        <dbReference type="ARBA" id="ARBA00004141"/>
    </source>
</evidence>